<keyword evidence="3 9" id="KW-1003">Cell membrane</keyword>
<keyword evidence="4 9" id="KW-0812">Transmembrane</keyword>
<evidence type="ECO:0000256" key="6">
    <source>
        <dbReference type="ARBA" id="ARBA00022989"/>
    </source>
</evidence>
<evidence type="ECO:0000256" key="8">
    <source>
        <dbReference type="ARBA" id="ARBA00023136"/>
    </source>
</evidence>
<evidence type="ECO:0000256" key="3">
    <source>
        <dbReference type="ARBA" id="ARBA00022475"/>
    </source>
</evidence>
<evidence type="ECO:0000313" key="10">
    <source>
        <dbReference type="EMBL" id="SEN35780.1"/>
    </source>
</evidence>
<dbReference type="EMBL" id="FOCM01000003">
    <property type="protein sequence ID" value="SEN35780.1"/>
    <property type="molecule type" value="Genomic_DNA"/>
</dbReference>
<name>A0A1H8FW79_9RHOB</name>
<dbReference type="GO" id="GO:0043952">
    <property type="term" value="P:protein transport by the Sec complex"/>
    <property type="evidence" value="ECO:0007669"/>
    <property type="project" value="UniProtKB-UniRule"/>
</dbReference>
<dbReference type="GO" id="GO:0009306">
    <property type="term" value="P:protein secretion"/>
    <property type="evidence" value="ECO:0007669"/>
    <property type="project" value="UniProtKB-UniRule"/>
</dbReference>
<dbReference type="OrthoDB" id="9812738at2"/>
<gene>
    <name evidence="9" type="primary">secE</name>
    <name evidence="10" type="ORF">SAMN04488011_103489</name>
</gene>
<evidence type="ECO:0000256" key="5">
    <source>
        <dbReference type="ARBA" id="ARBA00022927"/>
    </source>
</evidence>
<dbReference type="GO" id="GO:0006605">
    <property type="term" value="P:protein targeting"/>
    <property type="evidence" value="ECO:0007669"/>
    <property type="project" value="UniProtKB-UniRule"/>
</dbReference>
<organism evidence="10 11">
    <name type="scientific">Palleronia pelagia</name>
    <dbReference type="NCBI Taxonomy" id="387096"/>
    <lineage>
        <taxon>Bacteria</taxon>
        <taxon>Pseudomonadati</taxon>
        <taxon>Pseudomonadota</taxon>
        <taxon>Alphaproteobacteria</taxon>
        <taxon>Rhodobacterales</taxon>
        <taxon>Roseobacteraceae</taxon>
        <taxon>Palleronia</taxon>
    </lineage>
</organism>
<comment type="similarity">
    <text evidence="9">Belongs to the SecE/SEC61-gamma family.</text>
</comment>
<dbReference type="Pfam" id="PF00584">
    <property type="entry name" value="SecE"/>
    <property type="match status" value="1"/>
</dbReference>
<dbReference type="RefSeq" id="WP_073127461.1">
    <property type="nucleotide sequence ID" value="NZ_FOCM01000003.1"/>
</dbReference>
<comment type="subcellular location">
    <subcellularLocation>
        <location evidence="9">Cell membrane</location>
        <topology evidence="9">Single-pass membrane protein</topology>
    </subcellularLocation>
    <subcellularLocation>
        <location evidence="1">Membrane</location>
    </subcellularLocation>
</comment>
<dbReference type="AlphaFoldDB" id="A0A1H8FW79"/>
<comment type="function">
    <text evidence="9">Essential subunit of the Sec protein translocation channel SecYEG. Clamps together the 2 halves of SecY. May contact the channel plug during translocation.</text>
</comment>
<dbReference type="GO" id="GO:0008320">
    <property type="term" value="F:protein transmembrane transporter activity"/>
    <property type="evidence" value="ECO:0007669"/>
    <property type="project" value="UniProtKB-UniRule"/>
</dbReference>
<keyword evidence="6 9" id="KW-1133">Transmembrane helix</keyword>
<dbReference type="InterPro" id="IPR001901">
    <property type="entry name" value="Translocase_SecE/Sec61-g"/>
</dbReference>
<evidence type="ECO:0000256" key="1">
    <source>
        <dbReference type="ARBA" id="ARBA00004370"/>
    </source>
</evidence>
<evidence type="ECO:0000256" key="2">
    <source>
        <dbReference type="ARBA" id="ARBA00022448"/>
    </source>
</evidence>
<keyword evidence="5 9" id="KW-0653">Protein transport</keyword>
<keyword evidence="11" id="KW-1185">Reference proteome</keyword>
<dbReference type="NCBIfam" id="TIGR00964">
    <property type="entry name" value="secE_bact"/>
    <property type="match status" value="1"/>
</dbReference>
<keyword evidence="2 9" id="KW-0813">Transport</keyword>
<evidence type="ECO:0000256" key="7">
    <source>
        <dbReference type="ARBA" id="ARBA00023010"/>
    </source>
</evidence>
<dbReference type="PANTHER" id="PTHR33910:SF1">
    <property type="entry name" value="PROTEIN TRANSLOCASE SUBUNIT SECE"/>
    <property type="match status" value="1"/>
</dbReference>
<proteinExistence type="inferred from homology"/>
<dbReference type="Proteomes" id="UP000199372">
    <property type="component" value="Unassembled WGS sequence"/>
</dbReference>
<protein>
    <recommendedName>
        <fullName evidence="9">Protein translocase subunit SecE</fullName>
    </recommendedName>
</protein>
<evidence type="ECO:0000256" key="9">
    <source>
        <dbReference type="HAMAP-Rule" id="MF_00422"/>
    </source>
</evidence>
<dbReference type="InterPro" id="IPR038379">
    <property type="entry name" value="SecE_sf"/>
</dbReference>
<reference evidence="11" key="1">
    <citation type="submission" date="2016-10" db="EMBL/GenBank/DDBJ databases">
        <authorList>
            <person name="Varghese N."/>
            <person name="Submissions S."/>
        </authorList>
    </citation>
    <scope>NUCLEOTIDE SEQUENCE [LARGE SCALE GENOMIC DNA]</scope>
    <source>
        <strain evidence="11">DSM 26893</strain>
    </source>
</reference>
<dbReference type="GO" id="GO:0005886">
    <property type="term" value="C:plasma membrane"/>
    <property type="evidence" value="ECO:0007669"/>
    <property type="project" value="UniProtKB-SubCell"/>
</dbReference>
<dbReference type="PANTHER" id="PTHR33910">
    <property type="entry name" value="PROTEIN TRANSLOCASE SUBUNIT SECE"/>
    <property type="match status" value="1"/>
</dbReference>
<dbReference type="GO" id="GO:0065002">
    <property type="term" value="P:intracellular protein transmembrane transport"/>
    <property type="evidence" value="ECO:0007669"/>
    <property type="project" value="UniProtKB-UniRule"/>
</dbReference>
<evidence type="ECO:0000256" key="4">
    <source>
        <dbReference type="ARBA" id="ARBA00022692"/>
    </source>
</evidence>
<evidence type="ECO:0000313" key="11">
    <source>
        <dbReference type="Proteomes" id="UP000199372"/>
    </source>
</evidence>
<keyword evidence="7 9" id="KW-0811">Translocation</keyword>
<dbReference type="InterPro" id="IPR005807">
    <property type="entry name" value="SecE_bac"/>
</dbReference>
<dbReference type="HAMAP" id="MF_00422">
    <property type="entry name" value="SecE"/>
    <property type="match status" value="1"/>
</dbReference>
<dbReference type="Gene3D" id="1.20.5.1030">
    <property type="entry name" value="Preprotein translocase secy subunit"/>
    <property type="match status" value="1"/>
</dbReference>
<accession>A0A1H8FW79</accession>
<sequence length="66" mass="7524">MAAKTNPFQFIQQTRAEIAKVVWPTRREVLLTTVMVFIMASLTAVFFFFVDFLIRSGLQLLLNSVG</sequence>
<feature type="transmembrane region" description="Helical" evidence="9">
    <location>
        <begin position="29"/>
        <end position="54"/>
    </location>
</feature>
<comment type="subunit">
    <text evidence="9">Component of the Sec protein translocase complex. Heterotrimer consisting of SecY, SecE and SecG subunits. The heterotrimers can form oligomers, although 1 heterotrimer is thought to be able to translocate proteins. Interacts with the ribosome. Interacts with SecDF, and other proteins may be involved. Interacts with SecA.</text>
</comment>
<keyword evidence="8 9" id="KW-0472">Membrane</keyword>